<dbReference type="PANTHER" id="PTHR12138">
    <property type="entry name" value="PRIMATE-EXPANDED PROTEIN FAMILY"/>
    <property type="match status" value="1"/>
</dbReference>
<sequence>MEVFALSPRLECSGTIIAHCNLDLSGSSDPPTSASRVAGTTGEGITGMSHHAQPKAIKK</sequence>
<dbReference type="PRINTS" id="PR02045">
    <property type="entry name" value="F138DOMAIN"/>
</dbReference>
<feature type="compositionally biased region" description="Polar residues" evidence="1">
    <location>
        <begin position="24"/>
        <end position="35"/>
    </location>
</feature>
<dbReference type="Ensembl" id="ENSPTET00000050797.1">
    <property type="protein sequence ID" value="ENSPTEP00000037570.1"/>
    <property type="gene ID" value="ENSPTEG00000035115.1"/>
</dbReference>
<dbReference type="AlphaFoldDB" id="A0A8C9II86"/>
<dbReference type="Proteomes" id="UP000694416">
    <property type="component" value="Unplaced"/>
</dbReference>
<organism evidence="2 3">
    <name type="scientific">Piliocolobus tephrosceles</name>
    <name type="common">Ugandan red Colobus</name>
    <dbReference type="NCBI Taxonomy" id="591936"/>
    <lineage>
        <taxon>Eukaryota</taxon>
        <taxon>Metazoa</taxon>
        <taxon>Chordata</taxon>
        <taxon>Craniata</taxon>
        <taxon>Vertebrata</taxon>
        <taxon>Euteleostomi</taxon>
        <taxon>Mammalia</taxon>
        <taxon>Eutheria</taxon>
        <taxon>Euarchontoglires</taxon>
        <taxon>Primates</taxon>
        <taxon>Haplorrhini</taxon>
        <taxon>Catarrhini</taxon>
        <taxon>Cercopithecidae</taxon>
        <taxon>Colobinae</taxon>
        <taxon>Piliocolobus</taxon>
    </lineage>
</organism>
<accession>A0A8C9II86</accession>
<evidence type="ECO:0000313" key="2">
    <source>
        <dbReference type="Ensembl" id="ENSPTEP00000037570.1"/>
    </source>
</evidence>
<evidence type="ECO:0000256" key="1">
    <source>
        <dbReference type="SAM" id="MobiDB-lite"/>
    </source>
</evidence>
<dbReference type="PANTHER" id="PTHR12138:SF162">
    <property type="entry name" value="CHROMOSOME UNDETERMINED SCAFFOLD_275, WHOLE GENOME SHOTGUN SEQUENCE"/>
    <property type="match status" value="1"/>
</dbReference>
<keyword evidence="3" id="KW-1185">Reference proteome</keyword>
<proteinExistence type="predicted"/>
<evidence type="ECO:0000313" key="3">
    <source>
        <dbReference type="Proteomes" id="UP000694416"/>
    </source>
</evidence>
<name>A0A8C9II86_9PRIM</name>
<reference evidence="2" key="2">
    <citation type="submission" date="2025-09" db="UniProtKB">
        <authorList>
            <consortium name="Ensembl"/>
        </authorList>
    </citation>
    <scope>IDENTIFICATION</scope>
</reference>
<protein>
    <submittedName>
        <fullName evidence="2">Uncharacterized protein</fullName>
    </submittedName>
</protein>
<feature type="region of interest" description="Disordered" evidence="1">
    <location>
        <begin position="24"/>
        <end position="59"/>
    </location>
</feature>
<reference evidence="2" key="1">
    <citation type="submission" date="2025-08" db="UniProtKB">
        <authorList>
            <consortium name="Ensembl"/>
        </authorList>
    </citation>
    <scope>IDENTIFICATION</scope>
</reference>